<dbReference type="InterPro" id="IPR051091">
    <property type="entry name" value="O-Glucosyltr/Glycosyltrsf_90"/>
</dbReference>
<dbReference type="EMBL" id="SKBQ01000005">
    <property type="protein sequence ID" value="TPX10111.1"/>
    <property type="molecule type" value="Genomic_DNA"/>
</dbReference>
<dbReference type="Proteomes" id="UP000319257">
    <property type="component" value="Unassembled WGS sequence"/>
</dbReference>
<keyword evidence="1" id="KW-0812">Transmembrane</keyword>
<dbReference type="GeneID" id="41968755"/>
<proteinExistence type="predicted"/>
<feature type="domain" description="Glycosyl transferase CAP10" evidence="2">
    <location>
        <begin position="336"/>
        <end position="622"/>
    </location>
</feature>
<dbReference type="STRING" id="1093900.A0A507AZ31"/>
<dbReference type="OrthoDB" id="541052at2759"/>
<keyword evidence="1" id="KW-1133">Transmembrane helix</keyword>
<dbReference type="InterPro" id="IPR006598">
    <property type="entry name" value="CAP10"/>
</dbReference>
<keyword evidence="4" id="KW-1185">Reference proteome</keyword>
<evidence type="ECO:0000259" key="2">
    <source>
        <dbReference type="SMART" id="SM00672"/>
    </source>
</evidence>
<gene>
    <name evidence="3" type="ORF">E0L32_001308</name>
</gene>
<dbReference type="InParanoid" id="A0A507AZ31"/>
<reference evidence="3 4" key="1">
    <citation type="submission" date="2019-06" db="EMBL/GenBank/DDBJ databases">
        <title>Draft genome sequence of the filamentous fungus Phialemoniopsis curvata isolated from diesel fuel.</title>
        <authorList>
            <person name="Varaljay V.A."/>
            <person name="Lyon W.J."/>
            <person name="Crouch A.L."/>
            <person name="Drake C.E."/>
            <person name="Hollomon J.M."/>
            <person name="Nadeau L.J."/>
            <person name="Nunn H.S."/>
            <person name="Stevenson B.S."/>
            <person name="Bojanowski C.L."/>
            <person name="Crookes-Goodson W.J."/>
        </authorList>
    </citation>
    <scope>NUCLEOTIDE SEQUENCE [LARGE SCALE GENOMIC DNA]</scope>
    <source>
        <strain evidence="3 4">D216</strain>
    </source>
</reference>
<feature type="transmembrane region" description="Helical" evidence="1">
    <location>
        <begin position="20"/>
        <end position="39"/>
    </location>
</feature>
<dbReference type="PANTHER" id="PTHR12203:SF22">
    <property type="entry name" value="CAPSULE ASSOCIATED PROTEIN"/>
    <property type="match status" value="1"/>
</dbReference>
<name>A0A507AZ31_9PEZI</name>
<dbReference type="AlphaFoldDB" id="A0A507AZ31"/>
<dbReference type="RefSeq" id="XP_030991822.1">
    <property type="nucleotide sequence ID" value="XM_031135373.1"/>
</dbReference>
<evidence type="ECO:0000313" key="3">
    <source>
        <dbReference type="EMBL" id="TPX10111.1"/>
    </source>
</evidence>
<organism evidence="3 4">
    <name type="scientific">Thyridium curvatum</name>
    <dbReference type="NCBI Taxonomy" id="1093900"/>
    <lineage>
        <taxon>Eukaryota</taxon>
        <taxon>Fungi</taxon>
        <taxon>Dikarya</taxon>
        <taxon>Ascomycota</taxon>
        <taxon>Pezizomycotina</taxon>
        <taxon>Sordariomycetes</taxon>
        <taxon>Sordariomycetidae</taxon>
        <taxon>Thyridiales</taxon>
        <taxon>Thyridiaceae</taxon>
        <taxon>Thyridium</taxon>
    </lineage>
</organism>
<protein>
    <recommendedName>
        <fullName evidence="2">Glycosyl transferase CAP10 domain-containing protein</fullName>
    </recommendedName>
</protein>
<dbReference type="Pfam" id="PF05686">
    <property type="entry name" value="Glyco_transf_90"/>
    <property type="match status" value="1"/>
</dbReference>
<keyword evidence="1" id="KW-0472">Membrane</keyword>
<evidence type="ECO:0000256" key="1">
    <source>
        <dbReference type="SAM" id="Phobius"/>
    </source>
</evidence>
<dbReference type="PANTHER" id="PTHR12203">
    <property type="entry name" value="KDEL LYS-ASP-GLU-LEU CONTAINING - RELATED"/>
    <property type="match status" value="1"/>
</dbReference>
<sequence length="637" mass="72842">MYNFYSNKLRFGNARAAVRFGFVAVLLTIVVSSLLLFRAPTGTLRRLRTSLPFGKPSIAPSKYPPAYYEELLQQNPTSFRPHPIDHLIDDARRVQDSLLARQSRDVASAAARYREKRGRHPPPGFDKWVEYALSHNSVLVEHFFDRIYQDIAPFWARDPKETALRAATWHHVVRVRNGKAEGVGNVEGRVPWLALWTDLVKEAAKWLPDVDMPINYMDESRLLVPWDEINQYATEEHQKRRITSLEQTMTKSKGLKALDKEIGDKAAYDPEWIKSDSPRYWDLARVACPAGSPGRDVPAMTDFSGTPEIPADYKPSYAYQGYVKNFTASTDPCIQPHLRGMHGTFIEPITMSTTKELIPLFGGCKLPMNNEILIPGAMYITQDPFYSGGETHGPPWEEKEVGVVWRGVGSGGRNKAENWRRFQRHRLIEMLNGTTVTNIEKHNGQAQTFEMAPLAKYDYPRRREGTIGTWLSNHTDTGFNDLNCFPRDSNCTYLAPYFSEKPSVPMAQQYVQKFIPDADGNSFSARFRGLLLSTSLPLKATIYSEWHDDRLLPWLHFAPLDNSFQDLHAVLNYFTADERGDAAARYIAEMGKAWGERVLRREDMLLYTWRVLLEFARVCDEDRDRLGYIDDLKNTTG</sequence>
<evidence type="ECO:0000313" key="4">
    <source>
        <dbReference type="Proteomes" id="UP000319257"/>
    </source>
</evidence>
<accession>A0A507AZ31</accession>
<comment type="caution">
    <text evidence="3">The sequence shown here is derived from an EMBL/GenBank/DDBJ whole genome shotgun (WGS) entry which is preliminary data.</text>
</comment>
<dbReference type="SMART" id="SM00672">
    <property type="entry name" value="CAP10"/>
    <property type="match status" value="1"/>
</dbReference>